<dbReference type="Proteomes" id="UP000295215">
    <property type="component" value="Unassembled WGS sequence"/>
</dbReference>
<dbReference type="AlphaFoldDB" id="A0A4R7EZI1"/>
<feature type="signal peptide" evidence="1">
    <location>
        <begin position="1"/>
        <end position="21"/>
    </location>
</feature>
<dbReference type="EMBL" id="SOAG01000022">
    <property type="protein sequence ID" value="TDS55289.1"/>
    <property type="molecule type" value="Genomic_DNA"/>
</dbReference>
<dbReference type="PROSITE" id="PS51257">
    <property type="entry name" value="PROKAR_LIPOPROTEIN"/>
    <property type="match status" value="1"/>
</dbReference>
<proteinExistence type="predicted"/>
<gene>
    <name evidence="2" type="ORF">C8P70_1229</name>
</gene>
<comment type="caution">
    <text evidence="2">The sequence shown here is derived from an EMBL/GenBank/DDBJ whole genome shotgun (WGS) entry which is preliminary data.</text>
</comment>
<dbReference type="RefSeq" id="WP_133713142.1">
    <property type="nucleotide sequence ID" value="NZ_SOAG01000022.1"/>
</dbReference>
<evidence type="ECO:0000313" key="3">
    <source>
        <dbReference type="Proteomes" id="UP000295215"/>
    </source>
</evidence>
<sequence>MKKLKHYFPLLLLLVISAGIALSGCSGNSDNGNQEQTNGGFPIPYPDGGEVITDTWDGISGHRTVKYPDEKHQELISFYNDYASGSGWKRTEAGQGEVVSFIYLNLEKGYTIDLGYPSDQVADAVLLTLYVADYTDL</sequence>
<evidence type="ECO:0000313" key="2">
    <source>
        <dbReference type="EMBL" id="TDS55289.1"/>
    </source>
</evidence>
<organism evidence="2 3">
    <name type="scientific">Myroides indicus</name>
    <dbReference type="NCBI Taxonomy" id="1323422"/>
    <lineage>
        <taxon>Bacteria</taxon>
        <taxon>Pseudomonadati</taxon>
        <taxon>Bacteroidota</taxon>
        <taxon>Flavobacteriia</taxon>
        <taxon>Flavobacteriales</taxon>
        <taxon>Flavobacteriaceae</taxon>
        <taxon>Myroides</taxon>
    </lineage>
</organism>
<feature type="chain" id="PRO_5020755099" evidence="1">
    <location>
        <begin position="22"/>
        <end position="137"/>
    </location>
</feature>
<accession>A0A4R7EZI1</accession>
<keyword evidence="3" id="KW-1185">Reference proteome</keyword>
<reference evidence="2 3" key="1">
    <citation type="submission" date="2019-03" db="EMBL/GenBank/DDBJ databases">
        <title>Genomic Encyclopedia of Archaeal and Bacterial Type Strains, Phase II (KMG-II): from individual species to whole genera.</title>
        <authorList>
            <person name="Goeker M."/>
        </authorList>
    </citation>
    <scope>NUCLEOTIDE SEQUENCE [LARGE SCALE GENOMIC DNA]</scope>
    <source>
        <strain evidence="2 3">DSM 28213</strain>
    </source>
</reference>
<evidence type="ECO:0000256" key="1">
    <source>
        <dbReference type="SAM" id="SignalP"/>
    </source>
</evidence>
<dbReference type="OrthoDB" id="9842866at2"/>
<keyword evidence="1" id="KW-0732">Signal</keyword>
<protein>
    <submittedName>
        <fullName evidence="2">Uncharacterized protein</fullName>
    </submittedName>
</protein>
<name>A0A4R7EZI1_9FLAO</name>